<gene>
    <name evidence="1" type="ORF">M4486_04470</name>
</gene>
<evidence type="ECO:0000313" key="1">
    <source>
        <dbReference type="EMBL" id="UQN30573.1"/>
    </source>
</evidence>
<evidence type="ECO:0000313" key="2">
    <source>
        <dbReference type="Proteomes" id="UP001055868"/>
    </source>
</evidence>
<dbReference type="EMBL" id="CP097218">
    <property type="protein sequence ID" value="UQN30573.1"/>
    <property type="molecule type" value="Genomic_DNA"/>
</dbReference>
<dbReference type="RefSeq" id="WP_239203756.1">
    <property type="nucleotide sequence ID" value="NZ_CP097218.1"/>
</dbReference>
<accession>A0ABY4N7P2</accession>
<reference evidence="1" key="1">
    <citation type="submission" date="2022-05" db="EMBL/GenBank/DDBJ databases">
        <title>Genomic analysis of Brachybacterium sp. CBA3104.</title>
        <authorList>
            <person name="Roh S.W."/>
            <person name="Kim Y.B."/>
            <person name="Kim Y."/>
        </authorList>
    </citation>
    <scope>NUCLEOTIDE SEQUENCE</scope>
    <source>
        <strain evidence="1">CBA3104</strain>
    </source>
</reference>
<proteinExistence type="predicted"/>
<dbReference type="Proteomes" id="UP001055868">
    <property type="component" value="Chromosome"/>
</dbReference>
<organism evidence="1 2">
    <name type="scientific">Brachybacterium kimchii</name>
    <dbReference type="NCBI Taxonomy" id="2942909"/>
    <lineage>
        <taxon>Bacteria</taxon>
        <taxon>Bacillati</taxon>
        <taxon>Actinomycetota</taxon>
        <taxon>Actinomycetes</taxon>
        <taxon>Micrococcales</taxon>
        <taxon>Dermabacteraceae</taxon>
        <taxon>Brachybacterium</taxon>
    </lineage>
</organism>
<name>A0ABY4N7P2_9MICO</name>
<protein>
    <submittedName>
        <fullName evidence="1">Uncharacterized protein</fullName>
    </submittedName>
</protein>
<sequence>MSSRNLATEYAQHTAGADNVCLMMDLVNTEALQQVVAKAFEQGRAEERRQLSAATRDRAELKQRLVDRLHRGGFGTYTYESVEVEDVAEDMLDELGL</sequence>
<keyword evidence="2" id="KW-1185">Reference proteome</keyword>